<dbReference type="RefSeq" id="WP_189526912.1">
    <property type="nucleotide sequence ID" value="NZ_BMSG01000018.1"/>
</dbReference>
<dbReference type="Pfam" id="PF08031">
    <property type="entry name" value="BBE"/>
    <property type="match status" value="1"/>
</dbReference>
<keyword evidence="6" id="KW-0732">Signal</keyword>
<dbReference type="InterPro" id="IPR012951">
    <property type="entry name" value="BBE"/>
</dbReference>
<evidence type="ECO:0000256" key="5">
    <source>
        <dbReference type="ARBA" id="ARBA00023002"/>
    </source>
</evidence>
<accession>A0ABW6EE96</accession>
<feature type="domain" description="FAD-binding PCMH-type" evidence="7">
    <location>
        <begin position="55"/>
        <end position="235"/>
    </location>
</feature>
<evidence type="ECO:0000256" key="3">
    <source>
        <dbReference type="ARBA" id="ARBA00022630"/>
    </source>
</evidence>
<keyword evidence="5" id="KW-0560">Oxidoreductase</keyword>
<evidence type="ECO:0000259" key="7">
    <source>
        <dbReference type="PROSITE" id="PS51387"/>
    </source>
</evidence>
<dbReference type="Pfam" id="PF01565">
    <property type="entry name" value="FAD_binding_4"/>
    <property type="match status" value="1"/>
</dbReference>
<evidence type="ECO:0000256" key="1">
    <source>
        <dbReference type="ARBA" id="ARBA00001974"/>
    </source>
</evidence>
<protein>
    <submittedName>
        <fullName evidence="8">FAD-binding oxidoreductase</fullName>
    </submittedName>
</protein>
<comment type="cofactor">
    <cofactor evidence="1">
        <name>FAD</name>
        <dbReference type="ChEBI" id="CHEBI:57692"/>
    </cofactor>
</comment>
<evidence type="ECO:0000256" key="6">
    <source>
        <dbReference type="SAM" id="SignalP"/>
    </source>
</evidence>
<name>A0ABW6EE96_9ACTN</name>
<organism evidence="8 9">
    <name type="scientific">Streptomyces sindenensis</name>
    <dbReference type="NCBI Taxonomy" id="67363"/>
    <lineage>
        <taxon>Bacteria</taxon>
        <taxon>Bacillati</taxon>
        <taxon>Actinomycetota</taxon>
        <taxon>Actinomycetes</taxon>
        <taxon>Kitasatosporales</taxon>
        <taxon>Streptomycetaceae</taxon>
        <taxon>Streptomyces</taxon>
    </lineage>
</organism>
<reference evidence="8 9" key="1">
    <citation type="submission" date="2024-09" db="EMBL/GenBank/DDBJ databases">
        <title>The Natural Products Discovery Center: Release of the First 8490 Sequenced Strains for Exploring Actinobacteria Biosynthetic Diversity.</title>
        <authorList>
            <person name="Kalkreuter E."/>
            <person name="Kautsar S.A."/>
            <person name="Yang D."/>
            <person name="Bader C.D."/>
            <person name="Teijaro C.N."/>
            <person name="Fluegel L."/>
            <person name="Davis C.M."/>
            <person name="Simpson J.R."/>
            <person name="Lauterbach L."/>
            <person name="Steele A.D."/>
            <person name="Gui C."/>
            <person name="Meng S."/>
            <person name="Li G."/>
            <person name="Viehrig K."/>
            <person name="Ye F."/>
            <person name="Su P."/>
            <person name="Kiefer A.F."/>
            <person name="Nichols A."/>
            <person name="Cepeda A.J."/>
            <person name="Yan W."/>
            <person name="Fan B."/>
            <person name="Jiang Y."/>
            <person name="Adhikari A."/>
            <person name="Zheng C.-J."/>
            <person name="Schuster L."/>
            <person name="Cowan T.M."/>
            <person name="Smanski M.J."/>
            <person name="Chevrette M.G."/>
            <person name="De Carvalho L.P.S."/>
            <person name="Shen B."/>
        </authorList>
    </citation>
    <scope>NUCLEOTIDE SEQUENCE [LARGE SCALE GENOMIC DNA]</scope>
    <source>
        <strain evidence="8 9">NPDC058546</strain>
    </source>
</reference>
<sequence length="545" mass="59499">MAGAAVIGGAATAGTATAAEPVAGAAPAARPASAVAVTPADKRYPDLVRGWNQRWVGAPDAVYVVETTEQVAQVVQLAVDKGKRITVRGGGHCWEDFVFNADVDVIVDMSEMATVGYDPRMHAFSVEAGARLLDVYERLYRPWGVTIPAGTCYSVGVGGHVSGGGWGMLLRKHGLVIDHLYAVEVVVVDASGKVRTVVATREQDDPNRDLWWAHTGGGGGNFGIVTRYWFRSPGAPGRTPESLLPKPPAEVLISAAAWAWKDLTETDFVRLVKNFADWHVAHSEPDDPNSAICSLLSLNHRSNGAVNIVTQVDASVPRAEKLHADFMAAVTRGVGVRTGPAVTPIGEFKPMPEFAEPRRLPWMQATQYIGTANATTNNPTLKGDFKSAYMRASFPARHIRKLYKHLSREDLGNPTASLMLSSHGGQSNAVPATATAYAHRDSAFKMAWMIWWTDPADEAASVRWIREFYEDLYVETGGVPVPDGVTDGCYVNYPDVDLSDPRHNTSSVPWHELYYKGNYPRLQRIKKAYDPRNVFRHRQSIELPS</sequence>
<comment type="caution">
    <text evidence="8">The sequence shown here is derived from an EMBL/GenBank/DDBJ whole genome shotgun (WGS) entry which is preliminary data.</text>
</comment>
<keyword evidence="4" id="KW-0274">FAD</keyword>
<dbReference type="EMBL" id="JBHXOF010000005">
    <property type="protein sequence ID" value="MFD4213629.1"/>
    <property type="molecule type" value="Genomic_DNA"/>
</dbReference>
<dbReference type="PROSITE" id="PS51387">
    <property type="entry name" value="FAD_PCMH"/>
    <property type="match status" value="1"/>
</dbReference>
<keyword evidence="9" id="KW-1185">Reference proteome</keyword>
<gene>
    <name evidence="8" type="ORF">ACFWSS_12120</name>
</gene>
<dbReference type="PANTHER" id="PTHR42973:SF39">
    <property type="entry name" value="FAD-BINDING PCMH-TYPE DOMAIN-CONTAINING PROTEIN"/>
    <property type="match status" value="1"/>
</dbReference>
<dbReference type="InterPro" id="IPR016169">
    <property type="entry name" value="FAD-bd_PCMH_sub2"/>
</dbReference>
<keyword evidence="3" id="KW-0285">Flavoprotein</keyword>
<dbReference type="InterPro" id="IPR036318">
    <property type="entry name" value="FAD-bd_PCMH-like_sf"/>
</dbReference>
<dbReference type="InterPro" id="IPR050416">
    <property type="entry name" value="FAD-linked_Oxidoreductase"/>
</dbReference>
<proteinExistence type="inferred from homology"/>
<feature type="chain" id="PRO_5047306270" evidence="6">
    <location>
        <begin position="19"/>
        <end position="545"/>
    </location>
</feature>
<dbReference type="Gene3D" id="3.40.462.20">
    <property type="match status" value="1"/>
</dbReference>
<dbReference type="PANTHER" id="PTHR42973">
    <property type="entry name" value="BINDING OXIDOREDUCTASE, PUTATIVE (AFU_ORTHOLOGUE AFUA_1G17690)-RELATED"/>
    <property type="match status" value="1"/>
</dbReference>
<evidence type="ECO:0000256" key="2">
    <source>
        <dbReference type="ARBA" id="ARBA00005466"/>
    </source>
</evidence>
<dbReference type="Proteomes" id="UP001598251">
    <property type="component" value="Unassembled WGS sequence"/>
</dbReference>
<dbReference type="InterPro" id="IPR016166">
    <property type="entry name" value="FAD-bd_PCMH"/>
</dbReference>
<comment type="similarity">
    <text evidence="2">Belongs to the oxygen-dependent FAD-linked oxidoreductase family.</text>
</comment>
<feature type="signal peptide" evidence="6">
    <location>
        <begin position="1"/>
        <end position="18"/>
    </location>
</feature>
<evidence type="ECO:0000313" key="9">
    <source>
        <dbReference type="Proteomes" id="UP001598251"/>
    </source>
</evidence>
<dbReference type="InterPro" id="IPR006094">
    <property type="entry name" value="Oxid_FAD_bind_N"/>
</dbReference>
<dbReference type="Gene3D" id="3.30.465.10">
    <property type="match status" value="1"/>
</dbReference>
<dbReference type="SUPFAM" id="SSF56176">
    <property type="entry name" value="FAD-binding/transporter-associated domain-like"/>
    <property type="match status" value="1"/>
</dbReference>
<evidence type="ECO:0000313" key="8">
    <source>
        <dbReference type="EMBL" id="MFD4213629.1"/>
    </source>
</evidence>
<evidence type="ECO:0000256" key="4">
    <source>
        <dbReference type="ARBA" id="ARBA00022827"/>
    </source>
</evidence>